<dbReference type="Proteomes" id="UP000029567">
    <property type="component" value="Unassembled WGS sequence"/>
</dbReference>
<comment type="caution">
    <text evidence="1">The sequence shown here is derived from an EMBL/GenBank/DDBJ whole genome shotgun (WGS) entry which is preliminary data.</text>
</comment>
<evidence type="ECO:0000313" key="1">
    <source>
        <dbReference type="EMBL" id="KGG90993.1"/>
    </source>
</evidence>
<name>A0A0E3C1J4_9BURK</name>
<proteinExistence type="predicted"/>
<dbReference type="AlphaFoldDB" id="A0A0E3C1J4"/>
<accession>A0A0E3C1J4</accession>
<gene>
    <name evidence="1" type="ORF">P245_14460</name>
</gene>
<sequence>MNFVRITYIGRKLYRDRATGHIWQPEEERLVSEAIAKPLLKFVEFKRTADLKPVVPEQQQLGQVQAGTEGLEQGAVLTADQSSDLSNAQKPELTEQEIAALEQKALDDKAKEVDDQREAMLITVQGMNKTALTEYAKKYDHAFDAKVKVDDMRITVNGLIHQFGVR</sequence>
<organism evidence="1 2">
    <name type="scientific">Comamonas thiooxydans</name>
    <dbReference type="NCBI Taxonomy" id="363952"/>
    <lineage>
        <taxon>Bacteria</taxon>
        <taxon>Pseudomonadati</taxon>
        <taxon>Pseudomonadota</taxon>
        <taxon>Betaproteobacteria</taxon>
        <taxon>Burkholderiales</taxon>
        <taxon>Comamonadaceae</taxon>
        <taxon>Comamonas</taxon>
    </lineage>
</organism>
<evidence type="ECO:0000313" key="2">
    <source>
        <dbReference type="Proteomes" id="UP000029567"/>
    </source>
</evidence>
<dbReference type="RefSeq" id="WP_034379952.1">
    <property type="nucleotide sequence ID" value="NZ_AWTN01000094.1"/>
</dbReference>
<protein>
    <submittedName>
        <fullName evidence="1">Uncharacterized protein</fullName>
    </submittedName>
</protein>
<dbReference type="EMBL" id="AWTN01000094">
    <property type="protein sequence ID" value="KGG90993.1"/>
    <property type="molecule type" value="Genomic_DNA"/>
</dbReference>
<reference evidence="1 2" key="1">
    <citation type="submission" date="2013-09" db="EMBL/GenBank/DDBJ databases">
        <title>High correlation between genotypes and phenotypes of environmental bacteria Comamonas testosteroni strains.</title>
        <authorList>
            <person name="Liu L."/>
            <person name="Zhu W."/>
            <person name="Xia X."/>
            <person name="Xu B."/>
            <person name="Luo M."/>
            <person name="Wang G."/>
        </authorList>
    </citation>
    <scope>NUCLEOTIDE SEQUENCE [LARGE SCALE GENOMIC DNA]</scope>
    <source>
        <strain evidence="1 2">JL14</strain>
    </source>
</reference>